<sequence length="134" mass="15427">MLGENFLKENQKSLPITISNKYLIKLDRIITRYYMTLNMMLHSKNNKTSANILRKARTRTLIQLGGLIDKVGLSTIFNINLGDDLQEDISAIEKAATLYGFLIEAYHKKNDDADDMNRWQELGLKYLKSEVSNK</sequence>
<evidence type="ECO:0000313" key="1">
    <source>
        <dbReference type="EMBL" id="KKB96215.1"/>
    </source>
</evidence>
<name>A0A0F5MN71_9RICK</name>
<dbReference type="Proteomes" id="UP000033358">
    <property type="component" value="Unassembled WGS sequence"/>
</dbReference>
<organism evidence="1 2">
    <name type="scientific">Candidatus Arcanibacter lacustris</name>
    <dbReference type="NCBI Taxonomy" id="1607817"/>
    <lineage>
        <taxon>Bacteria</taxon>
        <taxon>Pseudomonadati</taxon>
        <taxon>Pseudomonadota</taxon>
        <taxon>Alphaproteobacteria</taxon>
        <taxon>Rickettsiales</taxon>
        <taxon>Candidatus Arcanibacter</taxon>
    </lineage>
</organism>
<gene>
    <name evidence="1" type="ORF">SZ25_00697</name>
</gene>
<protein>
    <submittedName>
        <fullName evidence="1">Conjugal transfer protein TraD</fullName>
    </submittedName>
</protein>
<dbReference type="AlphaFoldDB" id="A0A0F5MN71"/>
<evidence type="ECO:0000313" key="2">
    <source>
        <dbReference type="Proteomes" id="UP000033358"/>
    </source>
</evidence>
<comment type="caution">
    <text evidence="1">The sequence shown here is derived from an EMBL/GenBank/DDBJ whole genome shotgun (WGS) entry which is preliminary data.</text>
</comment>
<dbReference type="Pfam" id="PF06412">
    <property type="entry name" value="TraD"/>
    <property type="match status" value="1"/>
</dbReference>
<dbReference type="InterPro" id="IPR009444">
    <property type="entry name" value="Conjugal_tfr_TraD_a-type"/>
</dbReference>
<accession>A0A0F5MN71</accession>
<reference evidence="1 2" key="1">
    <citation type="submission" date="2015-02" db="EMBL/GenBank/DDBJ databases">
        <title>Single cell genomics of a rare environmental alphaproteobacterium provides unique insights into Rickettsiaceae evolution.</title>
        <authorList>
            <person name="Martijn J."/>
            <person name="Schulz F."/>
            <person name="Zaremba-Niedzwiedzka K."/>
            <person name="Viklund J."/>
            <person name="Stepanauskas R."/>
            <person name="Andersson S.G.E."/>
            <person name="Horn M."/>
            <person name="Guy L."/>
            <person name="Ettema T.J.G."/>
        </authorList>
    </citation>
    <scope>NUCLEOTIDE SEQUENCE [LARGE SCALE GENOMIC DNA]</scope>
    <source>
        <strain evidence="1 2">SCGC AAA041-L04</strain>
    </source>
</reference>
<proteinExistence type="predicted"/>
<dbReference type="EMBL" id="JYHA01000116">
    <property type="protein sequence ID" value="KKB96215.1"/>
    <property type="molecule type" value="Genomic_DNA"/>
</dbReference>
<keyword evidence="2" id="KW-1185">Reference proteome</keyword>